<dbReference type="PANTHER" id="PTHR43531:SF11">
    <property type="entry name" value="METHYL-ACCEPTING CHEMOTAXIS PROTEIN 3"/>
    <property type="match status" value="1"/>
</dbReference>
<dbReference type="AlphaFoldDB" id="A0A5B8L5E8"/>
<dbReference type="SMART" id="SM00283">
    <property type="entry name" value="MA"/>
    <property type="match status" value="1"/>
</dbReference>
<comment type="subcellular location">
    <subcellularLocation>
        <location evidence="1">Membrane</location>
    </subcellularLocation>
</comment>
<evidence type="ECO:0000256" key="5">
    <source>
        <dbReference type="SAM" id="MobiDB-lite"/>
    </source>
</evidence>
<dbReference type="InterPro" id="IPR004089">
    <property type="entry name" value="MCPsignal_dom"/>
</dbReference>
<keyword evidence="6" id="KW-0472">Membrane</keyword>
<dbReference type="Pfam" id="PF00015">
    <property type="entry name" value="MCPsignal"/>
    <property type="match status" value="1"/>
</dbReference>
<keyword evidence="4" id="KW-0807">Transducer</keyword>
<dbReference type="GO" id="GO:0006935">
    <property type="term" value="P:chemotaxis"/>
    <property type="evidence" value="ECO:0007669"/>
    <property type="project" value="UniProtKB-KW"/>
</dbReference>
<sequence>MTALIMSSQDLRIASQIIPNNALARSLLLQEVKQAVWVMSEYSGRERAAIGAVIAGGTPISSDQRASLAELRGRLEQARATVEAYAARDFASPDVVHALETVREEFFGTFETLRQDVYRAGAGGSAYPLSADEWISAATRAIDTLLALSETISATAAAYTTRDADAGQQGLLISIAVLSLTVLMAGIALWIVVMRVTGPIQRLTAVMSRLADGDLDVTVPSTGRRDEIGEMARAVLVFRDAGLQKMQLEADAEEGRKLTEQERRERELEKEKEARAIQDAITALGTCLSGLARGDVSNRIETPFAPALDKLRTDFNESAAKLEEALRAVGENARAIHGGSEEIRTAADDLAKRTEMQAASVEQTAAAVEQLTATVRNSSQRAEEAGKLVSRTREKAESSGEVVIRTVEAMGTIETSSREIGNIIGLIDDIAFQTNLLALNAGVEAARAGEAGKGFAVVAQEVRQLAQRSAEAAKEIKTLITNSGQQVEAGVELVDATGKALREIIGEVQEINEHVSAIVAAAREQATGLEEINSAVSQMGRSAQQNAAMVEQSTAASHGLAGEAAALNTLLGQFKLSGGSTAGVSSAPKDGDPSSVASASPARKLLRKVAGAFGSGRADWTPGAAAG</sequence>
<feature type="domain" description="HAMP" evidence="8">
    <location>
        <begin position="275"/>
        <end position="327"/>
    </location>
</feature>
<evidence type="ECO:0000313" key="9">
    <source>
        <dbReference type="EMBL" id="QDZ03134.1"/>
    </source>
</evidence>
<dbReference type="SMART" id="SM00304">
    <property type="entry name" value="HAMP"/>
    <property type="match status" value="2"/>
</dbReference>
<dbReference type="PROSITE" id="PS50111">
    <property type="entry name" value="CHEMOTAXIS_TRANSDUC_2"/>
    <property type="match status" value="1"/>
</dbReference>
<evidence type="ECO:0000256" key="3">
    <source>
        <dbReference type="ARBA" id="ARBA00029447"/>
    </source>
</evidence>
<evidence type="ECO:0000256" key="1">
    <source>
        <dbReference type="ARBA" id="ARBA00004370"/>
    </source>
</evidence>
<feature type="domain" description="HAMP" evidence="8">
    <location>
        <begin position="194"/>
        <end position="247"/>
    </location>
</feature>
<feature type="region of interest" description="Disordered" evidence="5">
    <location>
        <begin position="581"/>
        <end position="601"/>
    </location>
</feature>
<dbReference type="InterPro" id="IPR003660">
    <property type="entry name" value="HAMP_dom"/>
</dbReference>
<evidence type="ECO:0000313" key="10">
    <source>
        <dbReference type="Proteomes" id="UP000321389"/>
    </source>
</evidence>
<gene>
    <name evidence="9" type="ORF">FQ775_00235</name>
</gene>
<dbReference type="KEGG" id="niy:FQ775_00235"/>
<keyword evidence="2" id="KW-0145">Chemotaxis</keyword>
<dbReference type="Gene3D" id="1.10.287.950">
    <property type="entry name" value="Methyl-accepting chemotaxis protein"/>
    <property type="match status" value="1"/>
</dbReference>
<keyword evidence="6" id="KW-1133">Transmembrane helix</keyword>
<dbReference type="Pfam" id="PF00672">
    <property type="entry name" value="HAMP"/>
    <property type="match status" value="1"/>
</dbReference>
<evidence type="ECO:0000259" key="7">
    <source>
        <dbReference type="PROSITE" id="PS50111"/>
    </source>
</evidence>
<keyword evidence="6" id="KW-0812">Transmembrane</keyword>
<proteinExistence type="inferred from homology"/>
<dbReference type="PANTHER" id="PTHR43531">
    <property type="entry name" value="PROTEIN ICFG"/>
    <property type="match status" value="1"/>
</dbReference>
<dbReference type="CDD" id="cd06225">
    <property type="entry name" value="HAMP"/>
    <property type="match status" value="1"/>
</dbReference>
<dbReference type="SUPFAM" id="SSF158472">
    <property type="entry name" value="HAMP domain-like"/>
    <property type="match status" value="1"/>
</dbReference>
<dbReference type="SUPFAM" id="SSF58104">
    <property type="entry name" value="Methyl-accepting chemotaxis protein (MCP) signaling domain"/>
    <property type="match status" value="1"/>
</dbReference>
<evidence type="ECO:0000256" key="2">
    <source>
        <dbReference type="ARBA" id="ARBA00022500"/>
    </source>
</evidence>
<dbReference type="PROSITE" id="PS50885">
    <property type="entry name" value="HAMP"/>
    <property type="match status" value="2"/>
</dbReference>
<evidence type="ECO:0000259" key="8">
    <source>
        <dbReference type="PROSITE" id="PS50885"/>
    </source>
</evidence>
<dbReference type="Proteomes" id="UP000321389">
    <property type="component" value="Chromosome"/>
</dbReference>
<keyword evidence="10" id="KW-1185">Reference proteome</keyword>
<dbReference type="GO" id="GO:0004888">
    <property type="term" value="F:transmembrane signaling receptor activity"/>
    <property type="evidence" value="ECO:0007669"/>
    <property type="project" value="TreeGrafter"/>
</dbReference>
<evidence type="ECO:0000256" key="4">
    <source>
        <dbReference type="PROSITE-ProRule" id="PRU00284"/>
    </source>
</evidence>
<dbReference type="FunFam" id="1.10.287.950:FF:000001">
    <property type="entry name" value="Methyl-accepting chemotaxis sensory transducer"/>
    <property type="match status" value="1"/>
</dbReference>
<protein>
    <submittedName>
        <fullName evidence="9">HAMP domain-containing protein</fullName>
    </submittedName>
</protein>
<dbReference type="OrthoDB" id="3289104at2"/>
<name>A0A5B8L5E8_9HYPH</name>
<organism evidence="9 10">
    <name type="scientific">Nitratireductor mangrovi</name>
    <dbReference type="NCBI Taxonomy" id="2599600"/>
    <lineage>
        <taxon>Bacteria</taxon>
        <taxon>Pseudomonadati</taxon>
        <taxon>Pseudomonadota</taxon>
        <taxon>Alphaproteobacteria</taxon>
        <taxon>Hyphomicrobiales</taxon>
        <taxon>Phyllobacteriaceae</taxon>
        <taxon>Nitratireductor</taxon>
    </lineage>
</organism>
<feature type="transmembrane region" description="Helical" evidence="6">
    <location>
        <begin position="171"/>
        <end position="193"/>
    </location>
</feature>
<reference evidence="9" key="1">
    <citation type="submission" date="2020-04" db="EMBL/GenBank/DDBJ databases">
        <title>Nitratireductor sp. nov. isolated from mangrove soil.</title>
        <authorList>
            <person name="Ye Y."/>
        </authorList>
    </citation>
    <scope>NUCLEOTIDE SEQUENCE</scope>
    <source>
        <strain evidence="9">SY7</strain>
    </source>
</reference>
<dbReference type="GO" id="GO:0007165">
    <property type="term" value="P:signal transduction"/>
    <property type="evidence" value="ECO:0007669"/>
    <property type="project" value="UniProtKB-KW"/>
</dbReference>
<feature type="domain" description="Methyl-accepting transducer" evidence="7">
    <location>
        <begin position="332"/>
        <end position="561"/>
    </location>
</feature>
<evidence type="ECO:0000256" key="6">
    <source>
        <dbReference type="SAM" id="Phobius"/>
    </source>
</evidence>
<dbReference type="GO" id="GO:0005886">
    <property type="term" value="C:plasma membrane"/>
    <property type="evidence" value="ECO:0007669"/>
    <property type="project" value="TreeGrafter"/>
</dbReference>
<accession>A0A5B8L5E8</accession>
<dbReference type="Gene3D" id="1.10.8.500">
    <property type="entry name" value="HAMP domain in histidine kinase"/>
    <property type="match status" value="1"/>
</dbReference>
<dbReference type="InterPro" id="IPR051310">
    <property type="entry name" value="MCP_chemotaxis"/>
</dbReference>
<comment type="similarity">
    <text evidence="3">Belongs to the methyl-accepting chemotaxis (MCP) protein family.</text>
</comment>
<dbReference type="CDD" id="cd11386">
    <property type="entry name" value="MCP_signal"/>
    <property type="match status" value="1"/>
</dbReference>
<dbReference type="EMBL" id="CP042301">
    <property type="protein sequence ID" value="QDZ03134.1"/>
    <property type="molecule type" value="Genomic_DNA"/>
</dbReference>